<keyword evidence="2 6" id="KW-0813">Transport</keyword>
<keyword evidence="8" id="KW-1185">Reference proteome</keyword>
<dbReference type="RefSeq" id="WP_126996858.1">
    <property type="nucleotide sequence ID" value="NZ_JAKOAR010000032.1"/>
</dbReference>
<proteinExistence type="inferred from homology"/>
<dbReference type="SUPFAM" id="SSF54611">
    <property type="entry name" value="SecB-like"/>
    <property type="match status" value="1"/>
</dbReference>
<evidence type="ECO:0000256" key="5">
    <source>
        <dbReference type="ARBA" id="ARBA00023186"/>
    </source>
</evidence>
<dbReference type="InterPro" id="IPR035958">
    <property type="entry name" value="SecB-like_sf"/>
</dbReference>
<dbReference type="NCBIfam" id="TIGR00809">
    <property type="entry name" value="secB"/>
    <property type="match status" value="1"/>
</dbReference>
<name>A0A433JBD2_9PROT</name>
<dbReference type="Pfam" id="PF02556">
    <property type="entry name" value="SecB"/>
    <property type="match status" value="1"/>
</dbReference>
<evidence type="ECO:0000256" key="6">
    <source>
        <dbReference type="HAMAP-Rule" id="MF_00821"/>
    </source>
</evidence>
<reference evidence="7 8" key="1">
    <citation type="submission" date="2018-12" db="EMBL/GenBank/DDBJ databases">
        <authorList>
            <person name="Yang Y."/>
        </authorList>
    </citation>
    <scope>NUCLEOTIDE SEQUENCE [LARGE SCALE GENOMIC DNA]</scope>
    <source>
        <strain evidence="7 8">GSF71</strain>
    </source>
</reference>
<dbReference type="OrthoDB" id="9795145at2"/>
<accession>A0A433JBD2</accession>
<evidence type="ECO:0000256" key="3">
    <source>
        <dbReference type="ARBA" id="ARBA00022927"/>
    </source>
</evidence>
<evidence type="ECO:0000256" key="4">
    <source>
        <dbReference type="ARBA" id="ARBA00023010"/>
    </source>
</evidence>
<evidence type="ECO:0000313" key="8">
    <source>
        <dbReference type="Proteomes" id="UP000280346"/>
    </source>
</evidence>
<comment type="subcellular location">
    <subcellularLocation>
        <location evidence="6">Cytoplasm</location>
    </subcellularLocation>
</comment>
<keyword evidence="6" id="KW-0963">Cytoplasm</keyword>
<gene>
    <name evidence="6 7" type="primary">secB</name>
    <name evidence="7" type="ORF">EJ913_08840</name>
</gene>
<sequence length="168" mass="18223">MSDQLSNGAEQSSQASSLPMHVLAQYVKDLSFENPNAPQSLLPNQPQPQVNIGVDVQAQMVGEDVYEVTLQLRCEARQGEGVAFIVELSYGGLFQLPGLPQEHHRPVLMIEGPRMLFPFARAIVSSATRDGGYPPLMVNPIDFADLYHRQGAAAAPQAGGTEPQQPPF</sequence>
<evidence type="ECO:0000313" key="7">
    <source>
        <dbReference type="EMBL" id="RUQ73751.1"/>
    </source>
</evidence>
<keyword evidence="3 6" id="KW-0653">Protein transport</keyword>
<evidence type="ECO:0000256" key="2">
    <source>
        <dbReference type="ARBA" id="ARBA00022448"/>
    </source>
</evidence>
<dbReference type="NCBIfam" id="NF004392">
    <property type="entry name" value="PRK05751.1-3"/>
    <property type="match status" value="1"/>
</dbReference>
<protein>
    <recommendedName>
        <fullName evidence="6">Protein-export protein SecB</fullName>
    </recommendedName>
</protein>
<dbReference type="Proteomes" id="UP000280346">
    <property type="component" value="Unassembled WGS sequence"/>
</dbReference>
<comment type="similarity">
    <text evidence="1 6">Belongs to the SecB family.</text>
</comment>
<dbReference type="GO" id="GO:0051082">
    <property type="term" value="F:unfolded protein binding"/>
    <property type="evidence" value="ECO:0007669"/>
    <property type="project" value="InterPro"/>
</dbReference>
<dbReference type="GO" id="GO:0051262">
    <property type="term" value="P:protein tetramerization"/>
    <property type="evidence" value="ECO:0007669"/>
    <property type="project" value="InterPro"/>
</dbReference>
<dbReference type="GO" id="GO:0005737">
    <property type="term" value="C:cytoplasm"/>
    <property type="evidence" value="ECO:0007669"/>
    <property type="project" value="UniProtKB-SubCell"/>
</dbReference>
<keyword evidence="5 6" id="KW-0143">Chaperone</keyword>
<dbReference type="Gene3D" id="3.10.420.10">
    <property type="entry name" value="SecB-like"/>
    <property type="match status" value="1"/>
</dbReference>
<dbReference type="GO" id="GO:0006457">
    <property type="term" value="P:protein folding"/>
    <property type="evidence" value="ECO:0007669"/>
    <property type="project" value="UniProtKB-UniRule"/>
</dbReference>
<dbReference type="AlphaFoldDB" id="A0A433JBD2"/>
<keyword evidence="4 6" id="KW-0811">Translocation</keyword>
<dbReference type="PRINTS" id="PR01594">
    <property type="entry name" value="SECBCHAPRONE"/>
</dbReference>
<comment type="subunit">
    <text evidence="6">Homotetramer, a dimer of dimers. One homotetramer interacts with 1 SecA dimer.</text>
</comment>
<dbReference type="HAMAP" id="MF_00821">
    <property type="entry name" value="SecB"/>
    <property type="match status" value="1"/>
</dbReference>
<dbReference type="PANTHER" id="PTHR36918">
    <property type="match status" value="1"/>
</dbReference>
<dbReference type="PANTHER" id="PTHR36918:SF1">
    <property type="entry name" value="PROTEIN-EXPORT PROTEIN SECB"/>
    <property type="match status" value="1"/>
</dbReference>
<dbReference type="EMBL" id="RZIJ01000005">
    <property type="protein sequence ID" value="RUQ73751.1"/>
    <property type="molecule type" value="Genomic_DNA"/>
</dbReference>
<dbReference type="InterPro" id="IPR003708">
    <property type="entry name" value="SecB"/>
</dbReference>
<comment type="function">
    <text evidence="6">One of the proteins required for the normal export of preproteins out of the cell cytoplasm. It is a molecular chaperone that binds to a subset of precursor proteins, maintaining them in a translocation-competent state. It also specifically binds to its receptor SecA.</text>
</comment>
<dbReference type="GO" id="GO:0015031">
    <property type="term" value="P:protein transport"/>
    <property type="evidence" value="ECO:0007669"/>
    <property type="project" value="UniProtKB-UniRule"/>
</dbReference>
<evidence type="ECO:0000256" key="1">
    <source>
        <dbReference type="ARBA" id="ARBA00009990"/>
    </source>
</evidence>
<organism evidence="7 8">
    <name type="scientific">Azospirillum doebereinerae</name>
    <dbReference type="NCBI Taxonomy" id="92933"/>
    <lineage>
        <taxon>Bacteria</taxon>
        <taxon>Pseudomonadati</taxon>
        <taxon>Pseudomonadota</taxon>
        <taxon>Alphaproteobacteria</taxon>
        <taxon>Rhodospirillales</taxon>
        <taxon>Azospirillaceae</taxon>
        <taxon>Azospirillum</taxon>
    </lineage>
</organism>
<comment type="caution">
    <text evidence="7">The sequence shown here is derived from an EMBL/GenBank/DDBJ whole genome shotgun (WGS) entry which is preliminary data.</text>
</comment>